<proteinExistence type="predicted"/>
<organism evidence="2 3">
    <name type="scientific">Arabidopsis thaliana x Arabidopsis arenosa</name>
    <dbReference type="NCBI Taxonomy" id="1240361"/>
    <lineage>
        <taxon>Eukaryota</taxon>
        <taxon>Viridiplantae</taxon>
        <taxon>Streptophyta</taxon>
        <taxon>Embryophyta</taxon>
        <taxon>Tracheophyta</taxon>
        <taxon>Spermatophyta</taxon>
        <taxon>Magnoliopsida</taxon>
        <taxon>eudicotyledons</taxon>
        <taxon>Gunneridae</taxon>
        <taxon>Pentapetalae</taxon>
        <taxon>rosids</taxon>
        <taxon>malvids</taxon>
        <taxon>Brassicales</taxon>
        <taxon>Brassicaceae</taxon>
        <taxon>Camelineae</taxon>
        <taxon>Arabidopsis</taxon>
    </lineage>
</organism>
<accession>A0A8T2C903</accession>
<keyword evidence="2" id="KW-0255">Endonuclease</keyword>
<name>A0A8T2C903_9BRAS</name>
<dbReference type="Pfam" id="PF00078">
    <property type="entry name" value="RVT_1"/>
    <property type="match status" value="1"/>
</dbReference>
<keyword evidence="2" id="KW-0540">Nuclease</keyword>
<dbReference type="InterPro" id="IPR005135">
    <property type="entry name" value="Endo/exonuclease/phosphatase"/>
</dbReference>
<reference evidence="2 3" key="1">
    <citation type="submission" date="2020-12" db="EMBL/GenBank/DDBJ databases">
        <title>Concerted genomic and epigenomic changes stabilize Arabidopsis allopolyploids.</title>
        <authorList>
            <person name="Chen Z."/>
        </authorList>
    </citation>
    <scope>NUCLEOTIDE SEQUENCE [LARGE SCALE GENOMIC DNA]</scope>
    <source>
        <strain evidence="2">Allo738</strain>
        <tissue evidence="2">Leaf</tissue>
    </source>
</reference>
<gene>
    <name evidence="2" type="ORF">ISN45_Aa01g033210</name>
</gene>
<evidence type="ECO:0000259" key="1">
    <source>
        <dbReference type="PROSITE" id="PS50878"/>
    </source>
</evidence>
<keyword evidence="2" id="KW-0378">Hydrolase</keyword>
<dbReference type="InterPro" id="IPR026960">
    <property type="entry name" value="RVT-Znf"/>
</dbReference>
<dbReference type="GO" id="GO:0004519">
    <property type="term" value="F:endonuclease activity"/>
    <property type="evidence" value="ECO:0007669"/>
    <property type="project" value="UniProtKB-KW"/>
</dbReference>
<dbReference type="Pfam" id="PF13966">
    <property type="entry name" value="zf-RVT"/>
    <property type="match status" value="1"/>
</dbReference>
<comment type="caution">
    <text evidence="2">The sequence shown here is derived from an EMBL/GenBank/DDBJ whole genome shotgun (WGS) entry which is preliminary data.</text>
</comment>
<dbReference type="EMBL" id="JAEFBK010000006">
    <property type="protein sequence ID" value="KAG7594572.1"/>
    <property type="molecule type" value="Genomic_DNA"/>
</dbReference>
<dbReference type="Proteomes" id="UP000694240">
    <property type="component" value="Chromosome 6"/>
</dbReference>
<dbReference type="PANTHER" id="PTHR33116:SF86">
    <property type="entry name" value="REVERSE TRANSCRIPTASE DOMAIN-CONTAINING PROTEIN"/>
    <property type="match status" value="1"/>
</dbReference>
<protein>
    <submittedName>
        <fullName evidence="2">Endonuclease/exonuclease/phosphatase superfamily</fullName>
    </submittedName>
</protein>
<dbReference type="PROSITE" id="PS50878">
    <property type="entry name" value="RT_POL"/>
    <property type="match status" value="1"/>
</dbReference>
<sequence>METKQKKKNVTRLQDSLGYDNCFMVEPLGLSGGLAVFWKNCYKVEVLSANDRIIDLKVKIGSMMFFLTCVYGDPVKALRHLVWERLSGIGIGRNEAWVVLGDFNELMTKTEKMGGPLRNESSFWDFRNMAGNCKLAEIRSSGNCLSWAGWRDKIWIQCRLDRSFGNDEWFQLFPRAHMEYLDMWASDHRPILITFALEESVNAKGRFCFDKRWLSKPGIVDVVKKGWCGGQQDMEISLAERIGRCRSELSRWKRSSNTNSEMRMVKLKETLEKEVSKMYPDPNVMQRTKNELAMSYKEEEIFWKHCSREQWLDSGDRNTRYFHNCVKSRKVKNRILMLVDEKGHEQFSEGSKGQIAVDYFRELFSSSKPQDFDSLLEGFEARITPSMNEALTAPVLETEIKQAVFNIKGSRAPGADGLTSDFYQHFWSIVGPSITAEIQNFFSSFSFPIEWNYTQLCLIPKVKNPSRMSEMRPISLCSVHYKIISKIMCERLKKILPLIISDTQGAFVSGRVITDNIIIAHELIHALRTNDAVSKEFMAIKTDMSKAYDRVEWCFLERLMEKMGFDHRWIKWISYCIRSVTYTVLLNENSHGYFKPERGLRQGDPLSSFLFILCAEGLVNVLNKAEASGRLNGIKFVDSGPSIHHLLFADDSLLLCKASANEGSEIMRCLKLYGEASGQVINNSKSSIIFGSKVEEVIKPVVKRILGIEKEGGEGSYLGLPECFNGSKRKLLNFIQEKLQSRLHGWFAKSLSQGGKEVLLKSIALALPVYAMSCFQLPQDLCKKLTSVMTEFWWSSGNDRNKIPWVAWKKLCRKKEDGGLGFHDIFRFNQALVCKQAWRLLDQPQSLLARILKSRYFKNKSFLDCGVGTRPSYAWRSIIHGRELLKRGLRKSIGNGQNTWVWIEKWIPDDSPRPPISLQRNRDVMLRVSDLLDRNMGQWDEERVRHLFIQKDADYILSLRVSTDLHDTYVWSFSKNGLYNSQSGYKLLEALPENQEFPVTPLPPIEKKLWSQLWKVQTMPKIRHFMWKALAGALAVSDRLQSRGIHIGLTCKICGKETETICHVLFHCPVAKQSWDLSNIPAPRMGFSKNSVFLNLFHLLNHAGRRNSLANNTQDFPWLLWHIWKSRNLFVFEGKSYDANSIVVKAREDAETWMAANKSDATATNKSFFTASHTHHTWRCPMFSFGKCNIGCSWIKQVMNCGAAWILRDHSVESLSNLRQNKIIFEISSQKVVEAVRYPHRYPLFRHLISDIRRFLAVFEFSVVVIAPNECNRVAKEIATSVTRDHRYQSYIAREGPLWLQEIITEESKLLV</sequence>
<evidence type="ECO:0000313" key="3">
    <source>
        <dbReference type="Proteomes" id="UP000694240"/>
    </source>
</evidence>
<keyword evidence="3" id="KW-1185">Reference proteome</keyword>
<evidence type="ECO:0000313" key="2">
    <source>
        <dbReference type="EMBL" id="KAG7594572.1"/>
    </source>
</evidence>
<dbReference type="Pfam" id="PF03372">
    <property type="entry name" value="Exo_endo_phos"/>
    <property type="match status" value="1"/>
</dbReference>
<dbReference type="InterPro" id="IPR000477">
    <property type="entry name" value="RT_dom"/>
</dbReference>
<dbReference type="PANTHER" id="PTHR33116">
    <property type="entry name" value="REVERSE TRANSCRIPTASE ZINC-BINDING DOMAIN-CONTAINING PROTEIN-RELATED-RELATED"/>
    <property type="match status" value="1"/>
</dbReference>
<dbReference type="CDD" id="cd01650">
    <property type="entry name" value="RT_nLTR_like"/>
    <property type="match status" value="1"/>
</dbReference>
<feature type="domain" description="Reverse transcriptase" evidence="1">
    <location>
        <begin position="440"/>
        <end position="722"/>
    </location>
</feature>